<dbReference type="AlphaFoldDB" id="A0A9P7MBI1"/>
<proteinExistence type="predicted"/>
<dbReference type="EMBL" id="SRPO01000189">
    <property type="protein sequence ID" value="KAG5937265.1"/>
    <property type="molecule type" value="Genomic_DNA"/>
</dbReference>
<feature type="compositionally biased region" description="Basic and acidic residues" evidence="1">
    <location>
        <begin position="984"/>
        <end position="996"/>
    </location>
</feature>
<feature type="region of interest" description="Disordered" evidence="1">
    <location>
        <begin position="770"/>
        <end position="823"/>
    </location>
</feature>
<evidence type="ECO:0000313" key="2">
    <source>
        <dbReference type="EMBL" id="KAG5937265.1"/>
    </source>
</evidence>
<name>A0A9P7MBI1_9HYPO</name>
<feature type="region of interest" description="Disordered" evidence="1">
    <location>
        <begin position="575"/>
        <end position="599"/>
    </location>
</feature>
<protein>
    <submittedName>
        <fullName evidence="2">Uncharacterized protein</fullName>
    </submittedName>
</protein>
<feature type="compositionally biased region" description="Low complexity" evidence="1">
    <location>
        <begin position="1155"/>
        <end position="1172"/>
    </location>
</feature>
<keyword evidence="3" id="KW-1185">Reference proteome</keyword>
<feature type="compositionally biased region" description="Basic and acidic residues" evidence="1">
    <location>
        <begin position="857"/>
        <end position="873"/>
    </location>
</feature>
<evidence type="ECO:0000313" key="3">
    <source>
        <dbReference type="Proteomes" id="UP000706124"/>
    </source>
</evidence>
<feature type="compositionally biased region" description="Low complexity" evidence="1">
    <location>
        <begin position="714"/>
        <end position="728"/>
    </location>
</feature>
<feature type="compositionally biased region" description="Polar residues" evidence="1">
    <location>
        <begin position="437"/>
        <end position="452"/>
    </location>
</feature>
<feature type="region of interest" description="Disordered" evidence="1">
    <location>
        <begin position="343"/>
        <end position="363"/>
    </location>
</feature>
<accession>A0A9P7MBI1</accession>
<dbReference type="OrthoDB" id="4207369at2759"/>
<feature type="compositionally biased region" description="Low complexity" evidence="1">
    <location>
        <begin position="1088"/>
        <end position="1103"/>
    </location>
</feature>
<dbReference type="Proteomes" id="UP000706124">
    <property type="component" value="Unassembled WGS sequence"/>
</dbReference>
<organism evidence="2 3">
    <name type="scientific">Claviceps pazoutovae</name>
    <dbReference type="NCBI Taxonomy" id="1649127"/>
    <lineage>
        <taxon>Eukaryota</taxon>
        <taxon>Fungi</taxon>
        <taxon>Dikarya</taxon>
        <taxon>Ascomycota</taxon>
        <taxon>Pezizomycotina</taxon>
        <taxon>Sordariomycetes</taxon>
        <taxon>Hypocreomycetidae</taxon>
        <taxon>Hypocreales</taxon>
        <taxon>Clavicipitaceae</taxon>
        <taxon>Claviceps</taxon>
    </lineage>
</organism>
<feature type="region of interest" description="Disordered" evidence="1">
    <location>
        <begin position="375"/>
        <end position="452"/>
    </location>
</feature>
<feature type="region of interest" description="Disordered" evidence="1">
    <location>
        <begin position="707"/>
        <end position="750"/>
    </location>
</feature>
<evidence type="ECO:0000256" key="1">
    <source>
        <dbReference type="SAM" id="MobiDB-lite"/>
    </source>
</evidence>
<feature type="compositionally biased region" description="Polar residues" evidence="1">
    <location>
        <begin position="729"/>
        <end position="742"/>
    </location>
</feature>
<feature type="compositionally biased region" description="Acidic residues" evidence="1">
    <location>
        <begin position="397"/>
        <end position="408"/>
    </location>
</feature>
<feature type="region of interest" description="Disordered" evidence="1">
    <location>
        <begin position="847"/>
        <end position="1172"/>
    </location>
</feature>
<feature type="compositionally biased region" description="Low complexity" evidence="1">
    <location>
        <begin position="346"/>
        <end position="363"/>
    </location>
</feature>
<feature type="compositionally biased region" description="Polar residues" evidence="1">
    <location>
        <begin position="794"/>
        <end position="809"/>
    </location>
</feature>
<comment type="caution">
    <text evidence="2">The sequence shown here is derived from an EMBL/GenBank/DDBJ whole genome shotgun (WGS) entry which is preliminary data.</text>
</comment>
<gene>
    <name evidence="2" type="ORF">E4U60_002011</name>
</gene>
<sequence>MDAPAPQSWGLGLRPRIMAPPASFVCFFPACLHPASPVANGATAQLNAGEPLSNISWRDNLDVPRPIHRLPAWHRVPVASFSGTNGADSTRTIMKRVFQPNPRYAKLLALQIQCKLAAAAKQAAILATIDRLELPEAKSRKVDSFKASDALPEFSGVPQSPAEMAQVYMTAKVDVVNATLQIPRALLRQEVLTLRSLKRTRGVAPMKRRIDRNYCIDDDGLYGGYRIETYDLLHPLILKAAKSAGRPIDVLTASVAEIAANFARSGRRNPRRLISLQGVPTLPVIIDEPELKDEVSLVLPSGESAVDLKSPVKRSSQPVEPLKETPRRLSDTVVKLVPAISPTIEPSPVKSSPTSSSPLVTTPSQLGGVTVNFVKSPSKEVESTSPGPTLAFRAPYDDDETDDDDDDFSSTILSQGMEDASACKTPQPGSPIKTPNPLHTPSPSKQTPSVTPGCANTSALGLVASIPAAATPKQEVPSFLPGWPSDTAQIDFGPVAPSFDSSNWLSDDIATRRKTAIKKAHRRRSEPLIRNHKDQAARRQTMSPSRLVFQSHAMFDTSETPRASTPEAAEVGLTSCQNDPKSETGGLVRTPEQSAPSESNLNFVTPAISWGRMTGRLSGDEVTPVRMWTAPPTGVHNVDMRQHQDIFGAPTISPTGSTPARSSPAVDVLAGIVHDRCDGEALVGVTQENGRLIVRFKLPTEFGHLFPNPQGENVPHSTVTASTVSPSPRISSAGSAGNNVAPSTPAFESPAVQGEDHTLVMSDFSTSPVAQLATTSPSSSPVVQTPSIPRPCTAPSSAQAKPATPSEQVDSAAAESTGVSITVDHNDMDVDMVDAEPMDIDMDQGMAGQGQAALEQKPFDDSPGRDYMRDFIKRTSRQRHSATEAGSPIAPPTTRIPLGTKSSNTPSPRKVKRKAESDVPDVEPDTDSTSGPVRKRARRSDTLGSHEPSNNTESRKRKAESDVPGAEPDTASTSAPVPKRARRSDKAAEGQEHKAEMAIGDGNGTRRSTRLRSQKPTPGATAKSAIPTAAPTTIKVGPRRGRVVLNSTTRTDQHDLSHQTRMNTRKNKGNAALPSQVLAKYQGEEVGEGSSDSGPVGNSSSDGKNVGWKTPLEVHAEEKPKRARMAKATNPATAAQKQKRTAKVAAALGMSQNGTPARPTRVTRSSTRTRQV</sequence>
<feature type="compositionally biased region" description="Low complexity" evidence="1">
    <location>
        <begin position="774"/>
        <end position="787"/>
    </location>
</feature>
<reference evidence="2 3" key="1">
    <citation type="journal article" date="2020" name="bioRxiv">
        <title>Whole genome comparisons of ergot fungi reveals the divergence and evolution of species within the genus Claviceps are the result of varying mechanisms driving genome evolution and host range expansion.</title>
        <authorList>
            <person name="Wyka S.A."/>
            <person name="Mondo S.J."/>
            <person name="Liu M."/>
            <person name="Dettman J."/>
            <person name="Nalam V."/>
            <person name="Broders K.D."/>
        </authorList>
    </citation>
    <scope>NUCLEOTIDE SEQUENCE [LARGE SCALE GENOMIC DNA]</scope>
    <source>
        <strain evidence="2 3">CCC 1485</strain>
    </source>
</reference>